<dbReference type="Proteomes" id="UP001066276">
    <property type="component" value="Chromosome 11"/>
</dbReference>
<comment type="caution">
    <text evidence="2">The sequence shown here is derived from an EMBL/GenBank/DDBJ whole genome shotgun (WGS) entry which is preliminary data.</text>
</comment>
<evidence type="ECO:0000313" key="3">
    <source>
        <dbReference type="Proteomes" id="UP001066276"/>
    </source>
</evidence>
<protein>
    <submittedName>
        <fullName evidence="2">Uncharacterized protein</fullName>
    </submittedName>
</protein>
<feature type="region of interest" description="Disordered" evidence="1">
    <location>
        <begin position="53"/>
        <end position="130"/>
    </location>
</feature>
<gene>
    <name evidence="2" type="ORF">NDU88_003764</name>
</gene>
<feature type="compositionally biased region" description="Basic and acidic residues" evidence="1">
    <location>
        <begin position="81"/>
        <end position="95"/>
    </location>
</feature>
<feature type="compositionally biased region" description="Basic and acidic residues" evidence="1">
    <location>
        <begin position="106"/>
        <end position="130"/>
    </location>
</feature>
<evidence type="ECO:0000256" key="1">
    <source>
        <dbReference type="SAM" id="MobiDB-lite"/>
    </source>
</evidence>
<feature type="compositionally biased region" description="Basic and acidic residues" evidence="1">
    <location>
        <begin position="58"/>
        <end position="72"/>
    </location>
</feature>
<sequence>MADSPTTAAFTQQVVIPGSGRETTRLLERSSEPATVKLGTGLARSVTDELPQRSGEACWRETERTRAEDHSQGVRTWSGSEARRREDGMWGRERNTAGGLVKRWAGHGERERGGGGDKECAEGDTAYRIE</sequence>
<accession>A0AAV7LJI2</accession>
<dbReference type="AlphaFoldDB" id="A0AAV7LJI2"/>
<reference evidence="2" key="1">
    <citation type="journal article" date="2022" name="bioRxiv">
        <title>Sequencing and chromosome-scale assembly of the giantPleurodeles waltlgenome.</title>
        <authorList>
            <person name="Brown T."/>
            <person name="Elewa A."/>
            <person name="Iarovenko S."/>
            <person name="Subramanian E."/>
            <person name="Araus A.J."/>
            <person name="Petzold A."/>
            <person name="Susuki M."/>
            <person name="Suzuki K.-i.T."/>
            <person name="Hayashi T."/>
            <person name="Toyoda A."/>
            <person name="Oliveira C."/>
            <person name="Osipova E."/>
            <person name="Leigh N.D."/>
            <person name="Simon A."/>
            <person name="Yun M.H."/>
        </authorList>
    </citation>
    <scope>NUCLEOTIDE SEQUENCE</scope>
    <source>
        <strain evidence="2">20211129_DDA</strain>
        <tissue evidence="2">Liver</tissue>
    </source>
</reference>
<proteinExistence type="predicted"/>
<dbReference type="EMBL" id="JANPWB010000015">
    <property type="protein sequence ID" value="KAJ1090634.1"/>
    <property type="molecule type" value="Genomic_DNA"/>
</dbReference>
<name>A0AAV7LJI2_PLEWA</name>
<evidence type="ECO:0000313" key="2">
    <source>
        <dbReference type="EMBL" id="KAJ1090634.1"/>
    </source>
</evidence>
<keyword evidence="3" id="KW-1185">Reference proteome</keyword>
<organism evidence="2 3">
    <name type="scientific">Pleurodeles waltl</name>
    <name type="common">Iberian ribbed newt</name>
    <dbReference type="NCBI Taxonomy" id="8319"/>
    <lineage>
        <taxon>Eukaryota</taxon>
        <taxon>Metazoa</taxon>
        <taxon>Chordata</taxon>
        <taxon>Craniata</taxon>
        <taxon>Vertebrata</taxon>
        <taxon>Euteleostomi</taxon>
        <taxon>Amphibia</taxon>
        <taxon>Batrachia</taxon>
        <taxon>Caudata</taxon>
        <taxon>Salamandroidea</taxon>
        <taxon>Salamandridae</taxon>
        <taxon>Pleurodelinae</taxon>
        <taxon>Pleurodeles</taxon>
    </lineage>
</organism>